<protein>
    <submittedName>
        <fullName evidence="9">Uncharacterized protein</fullName>
    </submittedName>
</protein>
<keyword evidence="10" id="KW-1185">Reference proteome</keyword>
<dbReference type="GO" id="GO:0005737">
    <property type="term" value="C:cytoplasm"/>
    <property type="evidence" value="ECO:0007669"/>
    <property type="project" value="TreeGrafter"/>
</dbReference>
<dbReference type="InterPro" id="IPR036279">
    <property type="entry name" value="5-3_exonuclease_C_sf"/>
</dbReference>
<evidence type="ECO:0000256" key="1">
    <source>
        <dbReference type="ARBA" id="ARBA00022722"/>
    </source>
</evidence>
<feature type="compositionally biased region" description="Polar residues" evidence="6">
    <location>
        <begin position="738"/>
        <end position="751"/>
    </location>
</feature>
<evidence type="ECO:0000256" key="3">
    <source>
        <dbReference type="ARBA" id="ARBA00022759"/>
    </source>
</evidence>
<dbReference type="InterPro" id="IPR029060">
    <property type="entry name" value="PIN-like_dom_sf"/>
</dbReference>
<dbReference type="PANTHER" id="PTHR11081:SF9">
    <property type="entry name" value="FLAP ENDONUCLEASE 1"/>
    <property type="match status" value="1"/>
</dbReference>
<dbReference type="InterPro" id="IPR006086">
    <property type="entry name" value="XPG-I_dom"/>
</dbReference>
<dbReference type="SMART" id="SM00485">
    <property type="entry name" value="XPGN"/>
    <property type="match status" value="1"/>
</dbReference>
<feature type="domain" description="XPG-I" evidence="7">
    <location>
        <begin position="440"/>
        <end position="510"/>
    </location>
</feature>
<dbReference type="SMART" id="SM00484">
    <property type="entry name" value="XPGI"/>
    <property type="match status" value="1"/>
</dbReference>
<keyword evidence="5" id="KW-0460">Magnesium</keyword>
<evidence type="ECO:0000313" key="9">
    <source>
        <dbReference type="EMBL" id="CEH16567.1"/>
    </source>
</evidence>
<dbReference type="SUPFAM" id="SSF88723">
    <property type="entry name" value="PIN domain-like"/>
    <property type="match status" value="1"/>
</dbReference>
<reference evidence="9 10" key="1">
    <citation type="submission" date="2014-09" db="EMBL/GenBank/DDBJ databases">
        <authorList>
            <person name="Magalhaes I.L.F."/>
            <person name="Oliveira U."/>
            <person name="Santos F.R."/>
            <person name="Vidigal T.H.D.A."/>
            <person name="Brescovit A.D."/>
            <person name="Santos A.J."/>
        </authorList>
    </citation>
    <scope>NUCLEOTIDE SEQUENCE [LARGE SCALE GENOMIC DNA]</scope>
</reference>
<evidence type="ECO:0000259" key="8">
    <source>
        <dbReference type="SMART" id="SM00485"/>
    </source>
</evidence>
<dbReference type="GO" id="GO:0017108">
    <property type="term" value="F:5'-flap endonuclease activity"/>
    <property type="evidence" value="ECO:0007669"/>
    <property type="project" value="TreeGrafter"/>
</dbReference>
<evidence type="ECO:0000256" key="5">
    <source>
        <dbReference type="ARBA" id="ARBA00022842"/>
    </source>
</evidence>
<keyword evidence="2" id="KW-0479">Metal-binding</keyword>
<dbReference type="Proteomes" id="UP000054845">
    <property type="component" value="Unassembled WGS sequence"/>
</dbReference>
<keyword evidence="4" id="KW-0378">Hydrolase</keyword>
<dbReference type="GO" id="GO:0006281">
    <property type="term" value="P:DNA repair"/>
    <property type="evidence" value="ECO:0007669"/>
    <property type="project" value="UniProtKB-ARBA"/>
</dbReference>
<dbReference type="OrthoDB" id="31113at2759"/>
<dbReference type="Gene3D" id="3.40.50.1010">
    <property type="entry name" value="5'-nuclease"/>
    <property type="match status" value="2"/>
</dbReference>
<name>A0A0P1BK13_9BASI</name>
<evidence type="ECO:0000256" key="4">
    <source>
        <dbReference type="ARBA" id="ARBA00022801"/>
    </source>
</evidence>
<feature type="region of interest" description="Disordered" evidence="6">
    <location>
        <begin position="337"/>
        <end position="364"/>
    </location>
</feature>
<dbReference type="PANTHER" id="PTHR11081">
    <property type="entry name" value="FLAP ENDONUCLEASE FAMILY MEMBER"/>
    <property type="match status" value="1"/>
</dbReference>
<evidence type="ECO:0000313" key="10">
    <source>
        <dbReference type="Proteomes" id="UP000054845"/>
    </source>
</evidence>
<dbReference type="EMBL" id="CCYA01000318">
    <property type="protein sequence ID" value="CEH16567.1"/>
    <property type="molecule type" value="Genomic_DNA"/>
</dbReference>
<evidence type="ECO:0000256" key="6">
    <source>
        <dbReference type="SAM" id="MobiDB-lite"/>
    </source>
</evidence>
<dbReference type="PRINTS" id="PR00853">
    <property type="entry name" value="XPGRADSUPER"/>
</dbReference>
<keyword evidence="3" id="KW-0255">Endonuclease</keyword>
<dbReference type="AlphaFoldDB" id="A0A0P1BK13"/>
<dbReference type="InterPro" id="IPR006084">
    <property type="entry name" value="XPG/Rad2"/>
</dbReference>
<dbReference type="InterPro" id="IPR006085">
    <property type="entry name" value="XPG_DNA_repair_N"/>
</dbReference>
<dbReference type="Pfam" id="PF00867">
    <property type="entry name" value="XPG_I"/>
    <property type="match status" value="1"/>
</dbReference>
<sequence>MGIKNIFRLIKDHAPHAVREVRGWEELAGSKLAFESDNRHMLGLSNLLRTLRSHRIQPVFVFDNPEPTARVPEKLREHQKRKLHRARLNLRLREENKRMERIAVIKQLVPEWANMDENSRLECARYLQQWSTPTQRSTWHVDAGAGSNAAAASQQLTSSKLRSEVQALKSLVARLDGPPSSSDALSAINTSQQINDTGKDTEARLASISAIQGSQGLTFAKRILRLQIDFLEAMCKETAMDDEGYLQDLAASKPLKESRRQRLLSLTEGQMHGAFQAGSTSLAYSVSKRLDASTISSEEAVHEALETQSEIEVEPALAETHALTDKVTEIELADELASRGERTPPSVGKAAPSSAEVAGGTEDTTPAEEANFEVAQSQQGQLVSPPAKQERPLTTLLQEMTQAHDVITTGYKRATRPLPPNLSQTAAELCSLHGVPVIWTGSGVAGVQRPGEAEALCAEIVKQGFADAVVSEDSDTLLYDVPMLRGALGGPLQMVDAQAVRRAFFPPESLASASSAHHIQEIGTQSHDVDSTSDSPLVSVTDGAISLEADMESSARFMELALLCGTDFNRTVPSISIKRGLQFIREYGRIERILQPAEGDKELLRSPIKEKSTQLLPEQGRKVKVPLPPAKFVPPDGLSIAEYKQELTSAKRVFKRRPTLHRDRKTLQAWSAAPRSQDWNSSDGEALAGFWKRIHVIDEDDERAYAMLDGHSDSEVARRRRPDTPGSFGKNMFDDSPGDSQHTASWNPERQ</sequence>
<feature type="domain" description="XPG N-terminal" evidence="8">
    <location>
        <begin position="1"/>
        <end position="88"/>
    </location>
</feature>
<dbReference type="GO" id="GO:0046872">
    <property type="term" value="F:metal ion binding"/>
    <property type="evidence" value="ECO:0007669"/>
    <property type="project" value="UniProtKB-KW"/>
</dbReference>
<organism evidence="9 10">
    <name type="scientific">Ceraceosorus bombacis</name>
    <dbReference type="NCBI Taxonomy" id="401625"/>
    <lineage>
        <taxon>Eukaryota</taxon>
        <taxon>Fungi</taxon>
        <taxon>Dikarya</taxon>
        <taxon>Basidiomycota</taxon>
        <taxon>Ustilaginomycotina</taxon>
        <taxon>Exobasidiomycetes</taxon>
        <taxon>Ceraceosorales</taxon>
        <taxon>Ceraceosoraceae</taxon>
        <taxon>Ceraceosorus</taxon>
    </lineage>
</organism>
<dbReference type="GO" id="GO:0008409">
    <property type="term" value="F:5'-3' exonuclease activity"/>
    <property type="evidence" value="ECO:0007669"/>
    <property type="project" value="TreeGrafter"/>
</dbReference>
<dbReference type="Gene3D" id="1.10.150.20">
    <property type="entry name" value="5' to 3' exonuclease, C-terminal subdomain"/>
    <property type="match status" value="1"/>
</dbReference>
<dbReference type="SUPFAM" id="SSF47807">
    <property type="entry name" value="5' to 3' exonuclease, C-terminal subdomain"/>
    <property type="match status" value="1"/>
</dbReference>
<dbReference type="CDD" id="cd09897">
    <property type="entry name" value="H3TH_FEN1-XPG-like"/>
    <property type="match status" value="1"/>
</dbReference>
<dbReference type="STRING" id="401625.A0A0P1BK13"/>
<evidence type="ECO:0000256" key="2">
    <source>
        <dbReference type="ARBA" id="ARBA00022723"/>
    </source>
</evidence>
<dbReference type="GO" id="GO:0005634">
    <property type="term" value="C:nucleus"/>
    <property type="evidence" value="ECO:0007669"/>
    <property type="project" value="TreeGrafter"/>
</dbReference>
<feature type="region of interest" description="Disordered" evidence="6">
    <location>
        <begin position="709"/>
        <end position="751"/>
    </location>
</feature>
<proteinExistence type="predicted"/>
<keyword evidence="1" id="KW-0540">Nuclease</keyword>
<accession>A0A0P1BK13</accession>
<evidence type="ECO:0000259" key="7">
    <source>
        <dbReference type="SMART" id="SM00484"/>
    </source>
</evidence>